<organism evidence="2">
    <name type="scientific">marine sediment metagenome</name>
    <dbReference type="NCBI Taxonomy" id="412755"/>
    <lineage>
        <taxon>unclassified sequences</taxon>
        <taxon>metagenomes</taxon>
        <taxon>ecological metagenomes</taxon>
    </lineage>
</organism>
<reference evidence="2" key="1">
    <citation type="journal article" date="2015" name="Nature">
        <title>Complex archaea that bridge the gap between prokaryotes and eukaryotes.</title>
        <authorList>
            <person name="Spang A."/>
            <person name="Saw J.H."/>
            <person name="Jorgensen S.L."/>
            <person name="Zaremba-Niedzwiedzka K."/>
            <person name="Martijn J."/>
            <person name="Lind A.E."/>
            <person name="van Eijk R."/>
            <person name="Schleper C."/>
            <person name="Guy L."/>
            <person name="Ettema T.J."/>
        </authorList>
    </citation>
    <scope>NUCLEOTIDE SEQUENCE</scope>
</reference>
<accession>A0A0F9EQU8</accession>
<evidence type="ECO:0000256" key="1">
    <source>
        <dbReference type="SAM" id="Phobius"/>
    </source>
</evidence>
<feature type="transmembrane region" description="Helical" evidence="1">
    <location>
        <begin position="6"/>
        <end position="26"/>
    </location>
</feature>
<protein>
    <submittedName>
        <fullName evidence="2">Uncharacterized protein</fullName>
    </submittedName>
</protein>
<feature type="transmembrane region" description="Helical" evidence="1">
    <location>
        <begin position="38"/>
        <end position="62"/>
    </location>
</feature>
<evidence type="ECO:0000313" key="2">
    <source>
        <dbReference type="EMBL" id="KKL68656.1"/>
    </source>
</evidence>
<keyword evidence="1" id="KW-1133">Transmembrane helix</keyword>
<keyword evidence="1" id="KW-0812">Transmembrane</keyword>
<sequence>MTVVHVSAFGLLVAMAYGLTQLGLWLRRQTRFPFFRRYWWLYLAVGIYGWIIVFVAGLSLVLEELKQ</sequence>
<proteinExistence type="predicted"/>
<name>A0A0F9EQU8_9ZZZZ</name>
<dbReference type="EMBL" id="LAZR01026462">
    <property type="protein sequence ID" value="KKL68656.1"/>
    <property type="molecule type" value="Genomic_DNA"/>
</dbReference>
<gene>
    <name evidence="2" type="ORF">LCGC14_2122780</name>
</gene>
<comment type="caution">
    <text evidence="2">The sequence shown here is derived from an EMBL/GenBank/DDBJ whole genome shotgun (WGS) entry which is preliminary data.</text>
</comment>
<keyword evidence="1" id="KW-0472">Membrane</keyword>
<dbReference type="AlphaFoldDB" id="A0A0F9EQU8"/>